<dbReference type="EMBL" id="JASJOU010000001">
    <property type="protein sequence ID" value="MDJ1499198.1"/>
    <property type="molecule type" value="Genomic_DNA"/>
</dbReference>
<evidence type="ECO:0000313" key="10">
    <source>
        <dbReference type="Proteomes" id="UP001232063"/>
    </source>
</evidence>
<dbReference type="AlphaFoldDB" id="A0AAE3UAX6"/>
<feature type="transmembrane region" description="Helical" evidence="6">
    <location>
        <begin position="770"/>
        <end position="796"/>
    </location>
</feature>
<evidence type="ECO:0000256" key="2">
    <source>
        <dbReference type="ARBA" id="ARBA00022475"/>
    </source>
</evidence>
<dbReference type="RefSeq" id="WP_314508737.1">
    <property type="nucleotide sequence ID" value="NZ_JASJOU010000001.1"/>
</dbReference>
<dbReference type="PANTHER" id="PTHR30572">
    <property type="entry name" value="MEMBRANE COMPONENT OF TRANSPORTER-RELATED"/>
    <property type="match status" value="1"/>
</dbReference>
<keyword evidence="10" id="KW-1185">Reference proteome</keyword>
<feature type="domain" description="ABC3 transporter permease C-terminal" evidence="7">
    <location>
        <begin position="291"/>
        <end position="405"/>
    </location>
</feature>
<dbReference type="Proteomes" id="UP001232063">
    <property type="component" value="Unassembled WGS sequence"/>
</dbReference>
<gene>
    <name evidence="9" type="ORF">QNI22_01005</name>
</gene>
<feature type="transmembrane region" description="Helical" evidence="6">
    <location>
        <begin position="679"/>
        <end position="702"/>
    </location>
</feature>
<reference evidence="9" key="1">
    <citation type="submission" date="2023-05" db="EMBL/GenBank/DDBJ databases">
        <authorList>
            <person name="Zhang X."/>
        </authorList>
    </citation>
    <scope>NUCLEOTIDE SEQUENCE</scope>
    <source>
        <strain evidence="9">BD1B2-1</strain>
    </source>
</reference>
<feature type="transmembrane region" description="Helical" evidence="6">
    <location>
        <begin position="286"/>
        <end position="305"/>
    </location>
</feature>
<evidence type="ECO:0000256" key="3">
    <source>
        <dbReference type="ARBA" id="ARBA00022692"/>
    </source>
</evidence>
<evidence type="ECO:0000256" key="5">
    <source>
        <dbReference type="ARBA" id="ARBA00023136"/>
    </source>
</evidence>
<sequence>MFRNFLTVALRNIAKHKVFTLINVFGLSLGMAIFFLLTGYVRFENSYDTIHQHSENIYRVESIFYKGGEKTDDWAGSTNGYGPAMKASFPEVESFTRINWNSSTRVVRYQDTKFREQNVCFADSNFFTFFSYPVVKGNPQTFLNAPNTVVISEKAAHKYFGKEEPMGKFLDISTISKTYRCQVAGVFKDLPVNSSLQFDMLMSWTTSPEWVRNFWYQHSSYTYIRVQPNTNIANLAAKFPALAEKYKTADAMKEHKWAIDLVPLHAIHLNPAKTNEPETKGSRTTVQFLLIAGIIILIIGWVNYINLSTARAIDRAQEAGIRKVLGSSPTLLVGQFLFESFILNFIALLVAIVFIGIGIWSLRTFLTIYIPASIWTEPQQYTLFAIIFPVGILISGIYPAFLLAKVIPVQILKCKYTFSGGGNLLRKSLVTLQFTTSLILIMGTLIAYKQISYMMNQTLGADITQVMVVEAPVHTEGYIEKIESFKNELKSLAGVTNVTGSGAVPGVEVGEFLANRKLHSQPADNRLYEMMAADYDFIPTFDLTVIAGRNFDKSRPSDQYGLILNESAVKQFGFDSSEKAIGEKILLEANRGRANEIIGVIKDYHQQSLQHPYTPIILFMDPDFRWIPADFLSIKIQGGDIKQTAKKIEATWLKFFPESSFDSFFLDQFFNQQYKQEEIFGRVVAFFSSLAIFIACIGLFGLTSYNTARRTKEIGIRKVLGASVQHIVSLLAWDTLRLILLAALLAIPIAWYGMSEWLTRYAFRIDINGWYGLLPVLVLGGIAFLTISTITIRAAFANPVKSLRNE</sequence>
<keyword evidence="5 6" id="KW-0472">Membrane</keyword>
<organism evidence="9 10">
    <name type="scientific">Xanthocytophaga agilis</name>
    <dbReference type="NCBI Taxonomy" id="3048010"/>
    <lineage>
        <taxon>Bacteria</taxon>
        <taxon>Pseudomonadati</taxon>
        <taxon>Bacteroidota</taxon>
        <taxon>Cytophagia</taxon>
        <taxon>Cytophagales</taxon>
        <taxon>Rhodocytophagaceae</taxon>
        <taxon>Xanthocytophaga</taxon>
    </lineage>
</organism>
<evidence type="ECO:0000259" key="7">
    <source>
        <dbReference type="Pfam" id="PF02687"/>
    </source>
</evidence>
<dbReference type="GO" id="GO:0005886">
    <property type="term" value="C:plasma membrane"/>
    <property type="evidence" value="ECO:0007669"/>
    <property type="project" value="UniProtKB-SubCell"/>
</dbReference>
<feature type="domain" description="ABC3 transporter permease C-terminal" evidence="7">
    <location>
        <begin position="686"/>
        <end position="795"/>
    </location>
</feature>
<protein>
    <submittedName>
        <fullName evidence="9">ABC transporter permease</fullName>
    </submittedName>
</protein>
<comment type="subcellular location">
    <subcellularLocation>
        <location evidence="1">Cell membrane</location>
        <topology evidence="1">Multi-pass membrane protein</topology>
    </subcellularLocation>
</comment>
<dbReference type="InterPro" id="IPR003838">
    <property type="entry name" value="ABC3_permease_C"/>
</dbReference>
<feature type="transmembrane region" description="Helical" evidence="6">
    <location>
        <begin position="739"/>
        <end position="758"/>
    </location>
</feature>
<evidence type="ECO:0000259" key="8">
    <source>
        <dbReference type="Pfam" id="PF12704"/>
    </source>
</evidence>
<evidence type="ECO:0000256" key="4">
    <source>
        <dbReference type="ARBA" id="ARBA00022989"/>
    </source>
</evidence>
<keyword evidence="4 6" id="KW-1133">Transmembrane helix</keyword>
<feature type="transmembrane region" description="Helical" evidence="6">
    <location>
        <begin position="21"/>
        <end position="41"/>
    </location>
</feature>
<dbReference type="InterPro" id="IPR050250">
    <property type="entry name" value="Macrolide_Exporter_MacB"/>
</dbReference>
<dbReference type="Pfam" id="PF02687">
    <property type="entry name" value="FtsX"/>
    <property type="match status" value="2"/>
</dbReference>
<feature type="transmembrane region" description="Helical" evidence="6">
    <location>
        <begin position="428"/>
        <end position="448"/>
    </location>
</feature>
<evidence type="ECO:0000256" key="1">
    <source>
        <dbReference type="ARBA" id="ARBA00004651"/>
    </source>
</evidence>
<comment type="caution">
    <text evidence="9">The sequence shown here is derived from an EMBL/GenBank/DDBJ whole genome shotgun (WGS) entry which is preliminary data.</text>
</comment>
<evidence type="ECO:0000256" key="6">
    <source>
        <dbReference type="SAM" id="Phobius"/>
    </source>
</evidence>
<dbReference type="GO" id="GO:0022857">
    <property type="term" value="F:transmembrane transporter activity"/>
    <property type="evidence" value="ECO:0007669"/>
    <property type="project" value="TreeGrafter"/>
</dbReference>
<feature type="transmembrane region" description="Helical" evidence="6">
    <location>
        <begin position="382"/>
        <end position="407"/>
    </location>
</feature>
<feature type="domain" description="MacB-like periplasmic core" evidence="8">
    <location>
        <begin position="20"/>
        <end position="239"/>
    </location>
</feature>
<keyword evidence="3 6" id="KW-0812">Transmembrane</keyword>
<accession>A0AAE3UAX6</accession>
<dbReference type="Pfam" id="PF12704">
    <property type="entry name" value="MacB_PCD"/>
    <property type="match status" value="1"/>
</dbReference>
<proteinExistence type="predicted"/>
<dbReference type="PANTHER" id="PTHR30572:SF18">
    <property type="entry name" value="ABC-TYPE MACROLIDE FAMILY EXPORT SYSTEM PERMEASE COMPONENT 2"/>
    <property type="match status" value="1"/>
</dbReference>
<keyword evidence="2" id="KW-1003">Cell membrane</keyword>
<feature type="transmembrane region" description="Helical" evidence="6">
    <location>
        <begin position="341"/>
        <end position="362"/>
    </location>
</feature>
<evidence type="ECO:0000313" key="9">
    <source>
        <dbReference type="EMBL" id="MDJ1499198.1"/>
    </source>
</evidence>
<name>A0AAE3UAX6_9BACT</name>
<dbReference type="InterPro" id="IPR025857">
    <property type="entry name" value="MacB_PCD"/>
</dbReference>